<dbReference type="GO" id="GO:0016491">
    <property type="term" value="F:oxidoreductase activity"/>
    <property type="evidence" value="ECO:0007669"/>
    <property type="project" value="InterPro"/>
</dbReference>
<dbReference type="CDD" id="cd02966">
    <property type="entry name" value="TlpA_like_family"/>
    <property type="match status" value="1"/>
</dbReference>
<evidence type="ECO:0000313" key="3">
    <source>
        <dbReference type="Proteomes" id="UP000739411"/>
    </source>
</evidence>
<dbReference type="EMBL" id="JADJMS010000051">
    <property type="protein sequence ID" value="MBK7417323.1"/>
    <property type="molecule type" value="Genomic_DNA"/>
</dbReference>
<evidence type="ECO:0000313" key="2">
    <source>
        <dbReference type="EMBL" id="MBK7417323.1"/>
    </source>
</evidence>
<dbReference type="InterPro" id="IPR013766">
    <property type="entry name" value="Thioredoxin_domain"/>
</dbReference>
<name>A0A935K0S1_9RHOO</name>
<dbReference type="InterPro" id="IPR000866">
    <property type="entry name" value="AhpC/TSA"/>
</dbReference>
<sequence length="164" mass="18076">MRLLIFLLSFALLAGCGSDNPAVKLNMGDLAPKFQTVTVDGKNSVFPDAYAGKPLVIRFWADWCKYCEGEMKAIENVYQRNKDNGLEVLAINAGQDKASIEAFIKKVGFTYPALLDEKSNIARSYGVVGLPTTYFVDAKGMIHAKIIGEADEATFERQALEMLK</sequence>
<organism evidence="2 3">
    <name type="scientific">Candidatus Dechloromonas phosphorivorans</name>
    <dbReference type="NCBI Taxonomy" id="2899244"/>
    <lineage>
        <taxon>Bacteria</taxon>
        <taxon>Pseudomonadati</taxon>
        <taxon>Pseudomonadota</taxon>
        <taxon>Betaproteobacteria</taxon>
        <taxon>Rhodocyclales</taxon>
        <taxon>Azonexaceae</taxon>
        <taxon>Dechloromonas</taxon>
    </lineage>
</organism>
<dbReference type="Pfam" id="PF00578">
    <property type="entry name" value="AhpC-TSA"/>
    <property type="match status" value="1"/>
</dbReference>
<reference evidence="2 3" key="1">
    <citation type="submission" date="2020-10" db="EMBL/GenBank/DDBJ databases">
        <title>Connecting structure to function with the recovery of over 1000 high-quality activated sludge metagenome-assembled genomes encoding full-length rRNA genes using long-read sequencing.</title>
        <authorList>
            <person name="Singleton C.M."/>
            <person name="Petriglieri F."/>
            <person name="Kristensen J.M."/>
            <person name="Kirkegaard R.H."/>
            <person name="Michaelsen T.Y."/>
            <person name="Andersen M.H."/>
            <person name="Karst S.M."/>
            <person name="Dueholm M.S."/>
            <person name="Nielsen P.H."/>
            <person name="Albertsen M."/>
        </authorList>
    </citation>
    <scope>NUCLEOTIDE SEQUENCE [LARGE SCALE GENOMIC DNA]</scope>
    <source>
        <strain evidence="2">EsbW_18-Q3-R4-48_BATAC.463</strain>
    </source>
</reference>
<dbReference type="InterPro" id="IPR036249">
    <property type="entry name" value="Thioredoxin-like_sf"/>
</dbReference>
<dbReference type="PROSITE" id="PS51352">
    <property type="entry name" value="THIOREDOXIN_2"/>
    <property type="match status" value="1"/>
</dbReference>
<dbReference type="PANTHER" id="PTHR42852">
    <property type="entry name" value="THIOL:DISULFIDE INTERCHANGE PROTEIN DSBE"/>
    <property type="match status" value="1"/>
</dbReference>
<proteinExistence type="predicted"/>
<dbReference type="GO" id="GO:0016209">
    <property type="term" value="F:antioxidant activity"/>
    <property type="evidence" value="ECO:0007669"/>
    <property type="project" value="InterPro"/>
</dbReference>
<dbReference type="AlphaFoldDB" id="A0A935K0S1"/>
<dbReference type="Proteomes" id="UP000739411">
    <property type="component" value="Unassembled WGS sequence"/>
</dbReference>
<dbReference type="PROSITE" id="PS51257">
    <property type="entry name" value="PROKAR_LIPOPROTEIN"/>
    <property type="match status" value="1"/>
</dbReference>
<dbReference type="InterPro" id="IPR050553">
    <property type="entry name" value="Thioredoxin_ResA/DsbE_sf"/>
</dbReference>
<dbReference type="Gene3D" id="3.40.30.10">
    <property type="entry name" value="Glutaredoxin"/>
    <property type="match status" value="1"/>
</dbReference>
<evidence type="ECO:0000259" key="1">
    <source>
        <dbReference type="PROSITE" id="PS51352"/>
    </source>
</evidence>
<protein>
    <submittedName>
        <fullName evidence="2">TlpA family protein disulfide reductase</fullName>
    </submittedName>
</protein>
<comment type="caution">
    <text evidence="2">The sequence shown here is derived from an EMBL/GenBank/DDBJ whole genome shotgun (WGS) entry which is preliminary data.</text>
</comment>
<dbReference type="SUPFAM" id="SSF52833">
    <property type="entry name" value="Thioredoxin-like"/>
    <property type="match status" value="1"/>
</dbReference>
<feature type="domain" description="Thioredoxin" evidence="1">
    <location>
        <begin position="25"/>
        <end position="164"/>
    </location>
</feature>
<accession>A0A935K0S1</accession>
<gene>
    <name evidence="2" type="ORF">IPJ38_21765</name>
</gene>
<dbReference type="PANTHER" id="PTHR42852:SF1">
    <property type="entry name" value="THIOREDOXIN-LIKE PROTEIN YNEN"/>
    <property type="match status" value="1"/>
</dbReference>